<dbReference type="PANTHER" id="PTHR43071">
    <property type="entry name" value="2-AMINO-4-HYDROXY-6-HYDROXYMETHYLDIHYDROPTERIDINE PYROPHOSPHOKINASE"/>
    <property type="match status" value="1"/>
</dbReference>
<evidence type="ECO:0000256" key="3">
    <source>
        <dbReference type="ARBA" id="ARBA00013253"/>
    </source>
</evidence>
<dbReference type="EMBL" id="CP066167">
    <property type="protein sequence ID" value="QQD18771.1"/>
    <property type="molecule type" value="Genomic_DNA"/>
</dbReference>
<name>A0A7T4UQK0_9GAMM</name>
<keyword evidence="8" id="KW-0067">ATP-binding</keyword>
<evidence type="ECO:0000256" key="1">
    <source>
        <dbReference type="ARBA" id="ARBA00005051"/>
    </source>
</evidence>
<evidence type="ECO:0000256" key="9">
    <source>
        <dbReference type="ARBA" id="ARBA00022909"/>
    </source>
</evidence>
<dbReference type="Gene3D" id="3.30.70.560">
    <property type="entry name" value="7,8-Dihydro-6-hydroxymethylpterin-pyrophosphokinase HPPK"/>
    <property type="match status" value="1"/>
</dbReference>
<comment type="function">
    <text evidence="10">Catalyzes the transfer of pyrophosphate from adenosine triphosphate (ATP) to 6-hydroxymethyl-7,8-dihydropterin, an enzymatic step in folate biosynthesis pathway.</text>
</comment>
<evidence type="ECO:0000259" key="13">
    <source>
        <dbReference type="PROSITE" id="PS00794"/>
    </source>
</evidence>
<keyword evidence="15" id="KW-1185">Reference proteome</keyword>
<keyword evidence="7 14" id="KW-0418">Kinase</keyword>
<organism evidence="14 15">
    <name type="scientific">Spongiibacter nanhainus</name>
    <dbReference type="NCBI Taxonomy" id="2794344"/>
    <lineage>
        <taxon>Bacteria</taxon>
        <taxon>Pseudomonadati</taxon>
        <taxon>Pseudomonadota</taxon>
        <taxon>Gammaproteobacteria</taxon>
        <taxon>Cellvibrionales</taxon>
        <taxon>Spongiibacteraceae</taxon>
        <taxon>Spongiibacter</taxon>
    </lineage>
</organism>
<gene>
    <name evidence="14" type="primary">folK</name>
    <name evidence="14" type="ORF">I6N98_02570</name>
</gene>
<dbReference type="UniPathway" id="UPA00077">
    <property type="reaction ID" value="UER00155"/>
</dbReference>
<dbReference type="InterPro" id="IPR000550">
    <property type="entry name" value="Hppk"/>
</dbReference>
<dbReference type="GO" id="GO:0003848">
    <property type="term" value="F:2-amino-4-hydroxy-6-hydroxymethyldihydropteridine diphosphokinase activity"/>
    <property type="evidence" value="ECO:0007669"/>
    <property type="project" value="UniProtKB-EC"/>
</dbReference>
<accession>A0A7T4UQK0</accession>
<evidence type="ECO:0000256" key="7">
    <source>
        <dbReference type="ARBA" id="ARBA00022777"/>
    </source>
</evidence>
<dbReference type="AlphaFoldDB" id="A0A7T4UQK0"/>
<sequence length="168" mass="18820">MIRSYIALGSNRGQPRQHIDSALTSLANLPDSQLVTVSRLFGTTAVGPGKQDDYINAVVALDTALGAEALLDALQRIETEHGRLREVRWGPRSLDLDILLYGDETIDTPRLQIPHPRMMERAFVLCPLADIHPDFIQRHGLSGSSHVDYRLRDDVWLLEDSTAVTHFR</sequence>
<protein>
    <recommendedName>
        <fullName evidence="4">2-amino-4-hydroxy-6-hydroxymethyldihydropteridine pyrophosphokinase</fullName>
        <ecNumber evidence="3">2.7.6.3</ecNumber>
    </recommendedName>
    <alternativeName>
        <fullName evidence="11">6-hydroxymethyl-7,8-dihydropterin pyrophosphokinase</fullName>
    </alternativeName>
    <alternativeName>
        <fullName evidence="12">7,8-dihydro-6-hydroxymethylpterin-pyrophosphokinase</fullName>
    </alternativeName>
</protein>
<evidence type="ECO:0000256" key="6">
    <source>
        <dbReference type="ARBA" id="ARBA00022741"/>
    </source>
</evidence>
<keyword evidence="9" id="KW-0289">Folate biosynthesis</keyword>
<dbReference type="RefSeq" id="WP_198570260.1">
    <property type="nucleotide sequence ID" value="NZ_CP066167.1"/>
</dbReference>
<keyword evidence="6" id="KW-0547">Nucleotide-binding</keyword>
<dbReference type="Proteomes" id="UP000596063">
    <property type="component" value="Chromosome"/>
</dbReference>
<dbReference type="InterPro" id="IPR035907">
    <property type="entry name" value="Hppk_sf"/>
</dbReference>
<dbReference type="GO" id="GO:0046656">
    <property type="term" value="P:folic acid biosynthetic process"/>
    <property type="evidence" value="ECO:0007669"/>
    <property type="project" value="UniProtKB-KW"/>
</dbReference>
<dbReference type="KEGG" id="snan:I6N98_02570"/>
<evidence type="ECO:0000256" key="2">
    <source>
        <dbReference type="ARBA" id="ARBA00005810"/>
    </source>
</evidence>
<comment type="pathway">
    <text evidence="1">Cofactor biosynthesis; tetrahydrofolate biosynthesis; 2-amino-4-hydroxy-6-hydroxymethyl-7,8-dihydropteridine diphosphate from 7,8-dihydroneopterin triphosphate: step 4/4.</text>
</comment>
<dbReference type="Pfam" id="PF01288">
    <property type="entry name" value="HPPK"/>
    <property type="match status" value="1"/>
</dbReference>
<dbReference type="CDD" id="cd00483">
    <property type="entry name" value="HPPK"/>
    <property type="match status" value="1"/>
</dbReference>
<proteinExistence type="inferred from homology"/>
<evidence type="ECO:0000256" key="4">
    <source>
        <dbReference type="ARBA" id="ARBA00016218"/>
    </source>
</evidence>
<evidence type="ECO:0000313" key="14">
    <source>
        <dbReference type="EMBL" id="QQD18771.1"/>
    </source>
</evidence>
<dbReference type="PANTHER" id="PTHR43071:SF1">
    <property type="entry name" value="2-AMINO-4-HYDROXY-6-HYDROXYMETHYLDIHYDROPTERIDINE PYROPHOSPHOKINASE"/>
    <property type="match status" value="1"/>
</dbReference>
<evidence type="ECO:0000313" key="15">
    <source>
        <dbReference type="Proteomes" id="UP000596063"/>
    </source>
</evidence>
<evidence type="ECO:0000256" key="11">
    <source>
        <dbReference type="ARBA" id="ARBA00029766"/>
    </source>
</evidence>
<evidence type="ECO:0000256" key="5">
    <source>
        <dbReference type="ARBA" id="ARBA00022679"/>
    </source>
</evidence>
<dbReference type="EC" id="2.7.6.3" evidence="3"/>
<dbReference type="PROSITE" id="PS00794">
    <property type="entry name" value="HPPK"/>
    <property type="match status" value="1"/>
</dbReference>
<dbReference type="GO" id="GO:0005524">
    <property type="term" value="F:ATP binding"/>
    <property type="evidence" value="ECO:0007669"/>
    <property type="project" value="UniProtKB-KW"/>
</dbReference>
<evidence type="ECO:0000256" key="10">
    <source>
        <dbReference type="ARBA" id="ARBA00029409"/>
    </source>
</evidence>
<dbReference type="GO" id="GO:0046654">
    <property type="term" value="P:tetrahydrofolate biosynthetic process"/>
    <property type="evidence" value="ECO:0007669"/>
    <property type="project" value="UniProtKB-UniPathway"/>
</dbReference>
<evidence type="ECO:0000256" key="8">
    <source>
        <dbReference type="ARBA" id="ARBA00022840"/>
    </source>
</evidence>
<dbReference type="SUPFAM" id="SSF55083">
    <property type="entry name" value="6-hydroxymethyl-7,8-dihydropterin pyrophosphokinase, HPPK"/>
    <property type="match status" value="1"/>
</dbReference>
<keyword evidence="5 14" id="KW-0808">Transferase</keyword>
<feature type="domain" description="7,8-dihydro-6-hydroxymethylpterin-pyrophosphokinase" evidence="13">
    <location>
        <begin position="88"/>
        <end position="99"/>
    </location>
</feature>
<comment type="similarity">
    <text evidence="2">Belongs to the HPPK family.</text>
</comment>
<dbReference type="NCBIfam" id="TIGR01498">
    <property type="entry name" value="folK"/>
    <property type="match status" value="1"/>
</dbReference>
<dbReference type="GO" id="GO:0016301">
    <property type="term" value="F:kinase activity"/>
    <property type="evidence" value="ECO:0007669"/>
    <property type="project" value="UniProtKB-KW"/>
</dbReference>
<reference evidence="14 15" key="1">
    <citation type="submission" date="2020-12" db="EMBL/GenBank/DDBJ databases">
        <authorList>
            <person name="Shan Y."/>
        </authorList>
    </citation>
    <scope>NUCLEOTIDE SEQUENCE [LARGE SCALE GENOMIC DNA]</scope>
    <source>
        <strain evidence="15">csc3.9</strain>
    </source>
</reference>
<evidence type="ECO:0000256" key="12">
    <source>
        <dbReference type="ARBA" id="ARBA00033413"/>
    </source>
</evidence>